<reference evidence="6 7" key="1">
    <citation type="journal article" date="2020" name="Nat. Food">
        <title>A phased Vanilla planifolia genome enables genetic improvement of flavour and production.</title>
        <authorList>
            <person name="Hasing T."/>
            <person name="Tang H."/>
            <person name="Brym M."/>
            <person name="Khazi F."/>
            <person name="Huang T."/>
            <person name="Chambers A.H."/>
        </authorList>
    </citation>
    <scope>NUCLEOTIDE SEQUENCE [LARGE SCALE GENOMIC DNA]</scope>
    <source>
        <tissue evidence="6">Leaf</tissue>
    </source>
</reference>
<dbReference type="Pfam" id="PF04043">
    <property type="entry name" value="PMEI"/>
    <property type="match status" value="1"/>
</dbReference>
<dbReference type="Proteomes" id="UP000639772">
    <property type="component" value="Chromosome 3"/>
</dbReference>
<dbReference type="SMART" id="SM00856">
    <property type="entry name" value="PMEI"/>
    <property type="match status" value="1"/>
</dbReference>
<dbReference type="NCBIfam" id="TIGR01614">
    <property type="entry name" value="PME_inhib"/>
    <property type="match status" value="1"/>
</dbReference>
<evidence type="ECO:0000256" key="2">
    <source>
        <dbReference type="ARBA" id="ARBA00023157"/>
    </source>
</evidence>
<evidence type="ECO:0000256" key="3">
    <source>
        <dbReference type="ARBA" id="ARBA00038471"/>
    </source>
</evidence>
<evidence type="ECO:0000313" key="7">
    <source>
        <dbReference type="Proteomes" id="UP000639772"/>
    </source>
</evidence>
<dbReference type="Gene3D" id="1.20.140.40">
    <property type="entry name" value="Invertase/pectin methylesterase inhibitor family protein"/>
    <property type="match status" value="1"/>
</dbReference>
<dbReference type="FunFam" id="1.20.140.40:FF:000002">
    <property type="entry name" value="Putative invertase inhibitor"/>
    <property type="match status" value="1"/>
</dbReference>
<dbReference type="InterPro" id="IPR035513">
    <property type="entry name" value="Invertase/methylesterase_inhib"/>
</dbReference>
<feature type="chain" id="PRO_5032941621" description="Pectinesterase inhibitor domain-containing protein" evidence="4">
    <location>
        <begin position="20"/>
        <end position="175"/>
    </location>
</feature>
<evidence type="ECO:0000256" key="4">
    <source>
        <dbReference type="SAM" id="SignalP"/>
    </source>
</evidence>
<gene>
    <name evidence="6" type="ORF">HPP92_007202</name>
</gene>
<feature type="domain" description="Pectinesterase inhibitor" evidence="5">
    <location>
        <begin position="18"/>
        <end position="169"/>
    </location>
</feature>
<sequence>MKQAVFLSTVALLLCFAHAADIVNETCKSCAAGDPELNYQLCLSIFNSVPSSHQADLEGLALIAIDVTTKKAKQVLGDIDNLSKHGPIDRATKQCLDTCKESYADAVDGLKESAVSIKSGHIDDARTLLSAAFDAGSTCEQGFEELKIKSPLSKDNDEYTSVGRISLAVAALLDN</sequence>
<comment type="similarity">
    <text evidence="3">Belongs to the PMEI family.</text>
</comment>
<feature type="signal peptide" evidence="4">
    <location>
        <begin position="1"/>
        <end position="19"/>
    </location>
</feature>
<dbReference type="GO" id="GO:0004857">
    <property type="term" value="F:enzyme inhibitor activity"/>
    <property type="evidence" value="ECO:0007669"/>
    <property type="project" value="InterPro"/>
</dbReference>
<protein>
    <recommendedName>
        <fullName evidence="5">Pectinesterase inhibitor domain-containing protein</fullName>
    </recommendedName>
</protein>
<dbReference type="SUPFAM" id="SSF101148">
    <property type="entry name" value="Plant invertase/pectin methylesterase inhibitor"/>
    <property type="match status" value="1"/>
</dbReference>
<dbReference type="EMBL" id="JADCNM010000003">
    <property type="protein sequence ID" value="KAG0490339.1"/>
    <property type="molecule type" value="Genomic_DNA"/>
</dbReference>
<dbReference type="PANTHER" id="PTHR35357:SF8">
    <property type="entry name" value="OS01G0111000 PROTEIN"/>
    <property type="match status" value="1"/>
</dbReference>
<name>A0A835RFS2_VANPL</name>
<accession>A0A835RFS2</accession>
<keyword evidence="2" id="KW-1015">Disulfide bond</keyword>
<dbReference type="PANTHER" id="PTHR35357">
    <property type="entry name" value="OS02G0537100 PROTEIN"/>
    <property type="match status" value="1"/>
</dbReference>
<dbReference type="CDD" id="cd15795">
    <property type="entry name" value="PMEI-Pla_a_1_like"/>
    <property type="match status" value="1"/>
</dbReference>
<comment type="caution">
    <text evidence="6">The sequence shown here is derived from an EMBL/GenBank/DDBJ whole genome shotgun (WGS) entry which is preliminary data.</text>
</comment>
<dbReference type="GO" id="GO:0005576">
    <property type="term" value="C:extracellular region"/>
    <property type="evidence" value="ECO:0007669"/>
    <property type="project" value="UniProtKB-ARBA"/>
</dbReference>
<keyword evidence="1 4" id="KW-0732">Signal</keyword>
<evidence type="ECO:0000313" key="6">
    <source>
        <dbReference type="EMBL" id="KAG0490339.1"/>
    </source>
</evidence>
<dbReference type="AlphaFoldDB" id="A0A835RFS2"/>
<dbReference type="OrthoDB" id="1872906at2759"/>
<organism evidence="6 7">
    <name type="scientific">Vanilla planifolia</name>
    <name type="common">Vanilla</name>
    <dbReference type="NCBI Taxonomy" id="51239"/>
    <lineage>
        <taxon>Eukaryota</taxon>
        <taxon>Viridiplantae</taxon>
        <taxon>Streptophyta</taxon>
        <taxon>Embryophyta</taxon>
        <taxon>Tracheophyta</taxon>
        <taxon>Spermatophyta</taxon>
        <taxon>Magnoliopsida</taxon>
        <taxon>Liliopsida</taxon>
        <taxon>Asparagales</taxon>
        <taxon>Orchidaceae</taxon>
        <taxon>Vanilloideae</taxon>
        <taxon>Vanilleae</taxon>
        <taxon>Vanilla</taxon>
    </lineage>
</organism>
<dbReference type="InterPro" id="IPR006501">
    <property type="entry name" value="Pectinesterase_inhib_dom"/>
</dbReference>
<dbReference type="InterPro" id="IPR034088">
    <property type="entry name" value="Pla_a_1-like"/>
</dbReference>
<evidence type="ECO:0000259" key="5">
    <source>
        <dbReference type="SMART" id="SM00856"/>
    </source>
</evidence>
<evidence type="ECO:0000256" key="1">
    <source>
        <dbReference type="ARBA" id="ARBA00022729"/>
    </source>
</evidence>
<proteinExistence type="inferred from homology"/>